<protein>
    <recommendedName>
        <fullName evidence="2 7">Glutamate racemase</fullName>
        <ecNumber evidence="2 7">5.1.1.3</ecNumber>
    </recommendedName>
</protein>
<evidence type="ECO:0000256" key="7">
    <source>
        <dbReference type="HAMAP-Rule" id="MF_00258"/>
    </source>
</evidence>
<evidence type="ECO:0000256" key="6">
    <source>
        <dbReference type="ARBA" id="ARBA00023316"/>
    </source>
</evidence>
<feature type="binding site" evidence="7">
    <location>
        <begin position="189"/>
        <end position="190"/>
    </location>
    <ligand>
        <name>substrate</name>
    </ligand>
</feature>
<reference evidence="8 9" key="1">
    <citation type="submission" date="2017-10" db="EMBL/GenBank/DDBJ databases">
        <title>Resolving the taxonomy of Roseburia spp., Eubacterium rectale and Agathobacter spp. through phylogenomic analysis.</title>
        <authorList>
            <person name="Sheridan P.O."/>
            <person name="Walker A.W."/>
            <person name="Duncan S.H."/>
            <person name="Scott K.P."/>
            <person name="Toole P.W.O."/>
            <person name="Luis P."/>
            <person name="Flint H.J."/>
        </authorList>
    </citation>
    <scope>NUCLEOTIDE SEQUENCE [LARGE SCALE GENOMIC DNA]</scope>
    <source>
        <strain evidence="8 9">JK623</strain>
    </source>
</reference>
<dbReference type="Pfam" id="PF01177">
    <property type="entry name" value="Asp_Glu_race"/>
    <property type="match status" value="1"/>
</dbReference>
<dbReference type="PROSITE" id="PS00924">
    <property type="entry name" value="ASP_GLU_RACEMASE_2"/>
    <property type="match status" value="1"/>
</dbReference>
<feature type="binding site" evidence="7">
    <location>
        <begin position="46"/>
        <end position="47"/>
    </location>
    <ligand>
        <name>substrate</name>
    </ligand>
</feature>
<dbReference type="GO" id="GO:0008360">
    <property type="term" value="P:regulation of cell shape"/>
    <property type="evidence" value="ECO:0007669"/>
    <property type="project" value="UniProtKB-KW"/>
</dbReference>
<dbReference type="RefSeq" id="WP_031542349.1">
    <property type="nucleotide sequence ID" value="NZ_JANSWH010000071.1"/>
</dbReference>
<dbReference type="PANTHER" id="PTHR21198">
    <property type="entry name" value="GLUTAMATE RACEMASE"/>
    <property type="match status" value="1"/>
</dbReference>
<dbReference type="InterPro" id="IPR033134">
    <property type="entry name" value="Asp/Glu_racemase_AS_2"/>
</dbReference>
<dbReference type="Gene3D" id="3.40.50.1860">
    <property type="match status" value="2"/>
</dbReference>
<dbReference type="Proteomes" id="UP000224563">
    <property type="component" value="Unassembled WGS sequence"/>
</dbReference>
<comment type="function">
    <text evidence="7">Provides the (R)-glutamate required for cell wall biosynthesis.</text>
</comment>
<proteinExistence type="inferred from homology"/>
<evidence type="ECO:0000256" key="2">
    <source>
        <dbReference type="ARBA" id="ARBA00013090"/>
    </source>
</evidence>
<dbReference type="GO" id="GO:0008881">
    <property type="term" value="F:glutamate racemase activity"/>
    <property type="evidence" value="ECO:0007669"/>
    <property type="project" value="UniProtKB-UniRule"/>
</dbReference>
<keyword evidence="4 7" id="KW-0573">Peptidoglycan synthesis</keyword>
<accession>A0A2G3DZK5</accession>
<dbReference type="FunFam" id="3.40.50.1860:FF:000001">
    <property type="entry name" value="Glutamate racemase"/>
    <property type="match status" value="1"/>
</dbReference>
<keyword evidence="9" id="KW-1185">Reference proteome</keyword>
<feature type="binding site" evidence="7">
    <location>
        <begin position="14"/>
        <end position="15"/>
    </location>
    <ligand>
        <name>substrate</name>
    </ligand>
</feature>
<organism evidence="8 9">
    <name type="scientific">Agathobacter ruminis</name>
    <dbReference type="NCBI Taxonomy" id="1712665"/>
    <lineage>
        <taxon>Bacteria</taxon>
        <taxon>Bacillati</taxon>
        <taxon>Bacillota</taxon>
        <taxon>Clostridia</taxon>
        <taxon>Lachnospirales</taxon>
        <taxon>Lachnospiraceae</taxon>
        <taxon>Agathobacter</taxon>
    </lineage>
</organism>
<feature type="active site" description="Proton donor/acceptor" evidence="7">
    <location>
        <position position="188"/>
    </location>
</feature>
<evidence type="ECO:0000256" key="5">
    <source>
        <dbReference type="ARBA" id="ARBA00023235"/>
    </source>
</evidence>
<evidence type="ECO:0000313" key="9">
    <source>
        <dbReference type="Proteomes" id="UP000224563"/>
    </source>
</evidence>
<dbReference type="NCBIfam" id="TIGR00067">
    <property type="entry name" value="glut_race"/>
    <property type="match status" value="1"/>
</dbReference>
<feature type="binding site" evidence="7">
    <location>
        <begin position="78"/>
        <end position="79"/>
    </location>
    <ligand>
        <name>substrate</name>
    </ligand>
</feature>
<dbReference type="InterPro" id="IPR015942">
    <property type="entry name" value="Asp/Glu/hydantoin_racemase"/>
</dbReference>
<dbReference type="InterPro" id="IPR004391">
    <property type="entry name" value="Glu_race"/>
</dbReference>
<comment type="similarity">
    <text evidence="7">Belongs to the aspartate/glutamate racemases family.</text>
</comment>
<keyword evidence="5 7" id="KW-0413">Isomerase</keyword>
<keyword evidence="3 7" id="KW-0133">Cell shape</keyword>
<dbReference type="InterPro" id="IPR018187">
    <property type="entry name" value="Asp/Glu_racemase_AS_1"/>
</dbReference>
<dbReference type="EMBL" id="PDYG01000134">
    <property type="protein sequence ID" value="PHU36466.1"/>
    <property type="molecule type" value="Genomic_DNA"/>
</dbReference>
<dbReference type="PANTHER" id="PTHR21198:SF3">
    <property type="entry name" value="GLUTAMATE RACEMASE"/>
    <property type="match status" value="1"/>
</dbReference>
<dbReference type="EC" id="5.1.1.3" evidence="2 7"/>
<dbReference type="GO" id="GO:0009252">
    <property type="term" value="P:peptidoglycan biosynthetic process"/>
    <property type="evidence" value="ECO:0007669"/>
    <property type="project" value="UniProtKB-UniRule"/>
</dbReference>
<gene>
    <name evidence="7 8" type="primary">murI</name>
    <name evidence="8" type="ORF">CSX02_12890</name>
</gene>
<evidence type="ECO:0000313" key="8">
    <source>
        <dbReference type="EMBL" id="PHU36466.1"/>
    </source>
</evidence>
<reference evidence="8 9" key="2">
    <citation type="submission" date="2017-10" db="EMBL/GenBank/DDBJ databases">
        <authorList>
            <person name="Banno H."/>
            <person name="Chua N.-H."/>
        </authorList>
    </citation>
    <scope>NUCLEOTIDE SEQUENCE [LARGE SCALE GENOMIC DNA]</scope>
    <source>
        <strain evidence="8 9">JK623</strain>
    </source>
</reference>
<dbReference type="AlphaFoldDB" id="A0A2G3DZK5"/>
<evidence type="ECO:0000256" key="4">
    <source>
        <dbReference type="ARBA" id="ARBA00022984"/>
    </source>
</evidence>
<comment type="pathway">
    <text evidence="7">Cell wall biogenesis; peptidoglycan biosynthesis.</text>
</comment>
<sequence length="261" mass="29120">MEKRQKNNPIAVFDSGVGGISVLKELLKVMPEENYLFFGDSVNAPYGTKTTEQVRALTIRHATELFEEGAKGLVVACNTATSAAVRNLREIYPDIPIVGIEPAVKPAVEAKDHPTVLVLATPMTIREEKFQRLMERYENQGKIIPLPCPGLMDFVERGDLDGADLKKYLVELFYAYQNEKIDSVVLGCTHYPFVRDAIVETLHRPVTVFDGGEGTAREMHRRLEAAGLLCDRKEPGAVEFRNSLPDPTEKIALCRKLLSTF</sequence>
<dbReference type="SUPFAM" id="SSF53681">
    <property type="entry name" value="Aspartate/glutamate racemase"/>
    <property type="match status" value="2"/>
</dbReference>
<keyword evidence="6 7" id="KW-0961">Cell wall biogenesis/degradation</keyword>
<dbReference type="GO" id="GO:0071555">
    <property type="term" value="P:cell wall organization"/>
    <property type="evidence" value="ECO:0007669"/>
    <property type="project" value="UniProtKB-KW"/>
</dbReference>
<dbReference type="InterPro" id="IPR001920">
    <property type="entry name" value="Asp/Glu_race"/>
</dbReference>
<dbReference type="PROSITE" id="PS00923">
    <property type="entry name" value="ASP_GLU_RACEMASE_1"/>
    <property type="match status" value="1"/>
</dbReference>
<evidence type="ECO:0000256" key="3">
    <source>
        <dbReference type="ARBA" id="ARBA00022960"/>
    </source>
</evidence>
<comment type="caution">
    <text evidence="8">The sequence shown here is derived from an EMBL/GenBank/DDBJ whole genome shotgun (WGS) entry which is preliminary data.</text>
</comment>
<name>A0A2G3DZK5_9FIRM</name>
<dbReference type="UniPathway" id="UPA00219"/>
<comment type="catalytic activity">
    <reaction evidence="1 7">
        <text>L-glutamate = D-glutamate</text>
        <dbReference type="Rhea" id="RHEA:12813"/>
        <dbReference type="ChEBI" id="CHEBI:29985"/>
        <dbReference type="ChEBI" id="CHEBI:29986"/>
        <dbReference type="EC" id="5.1.1.3"/>
    </reaction>
</comment>
<dbReference type="HAMAP" id="MF_00258">
    <property type="entry name" value="Glu_racemase"/>
    <property type="match status" value="1"/>
</dbReference>
<evidence type="ECO:0000256" key="1">
    <source>
        <dbReference type="ARBA" id="ARBA00001602"/>
    </source>
</evidence>
<feature type="active site" description="Proton donor/acceptor" evidence="7">
    <location>
        <position position="77"/>
    </location>
</feature>